<dbReference type="EMBL" id="AZFX01000003">
    <property type="protein sequence ID" value="KRM13747.1"/>
    <property type="molecule type" value="Genomic_DNA"/>
</dbReference>
<dbReference type="PATRIC" id="fig|1423735.3.peg.950"/>
<gene>
    <name evidence="4" type="ORF">FC15_GL000912</name>
</gene>
<organism evidence="4 5">
    <name type="scientific">Lapidilactobacillus concavus DSM 17758</name>
    <dbReference type="NCBI Taxonomy" id="1423735"/>
    <lineage>
        <taxon>Bacteria</taxon>
        <taxon>Bacillati</taxon>
        <taxon>Bacillota</taxon>
        <taxon>Bacilli</taxon>
        <taxon>Lactobacillales</taxon>
        <taxon>Lactobacillaceae</taxon>
        <taxon>Lapidilactobacillus</taxon>
    </lineage>
</organism>
<dbReference type="InterPro" id="IPR002123">
    <property type="entry name" value="Plipid/glycerol_acylTrfase"/>
</dbReference>
<evidence type="ECO:0000259" key="3">
    <source>
        <dbReference type="SMART" id="SM00563"/>
    </source>
</evidence>
<protein>
    <submittedName>
        <fullName evidence="4">Acyltransferase family protein</fullName>
    </submittedName>
</protein>
<dbReference type="Pfam" id="PF01553">
    <property type="entry name" value="Acyltransferase"/>
    <property type="match status" value="1"/>
</dbReference>
<evidence type="ECO:0000313" key="5">
    <source>
        <dbReference type="Proteomes" id="UP000051315"/>
    </source>
</evidence>
<evidence type="ECO:0000256" key="1">
    <source>
        <dbReference type="ARBA" id="ARBA00022679"/>
    </source>
</evidence>
<accession>A0A0R1WFS8</accession>
<sequence length="224" mass="25556">MKIGEMMFYKFIRPIARFIVWVLNGRPHLTNPENLIDGPYILVAPHRTWWEPIIFALAASPREFSFMAKKELFHNPILGWILRHAHAFPVDRFNPGPSAVKIPVRILKEGKLSLIIFPSGTRYSSELKGGAALIAKMAKVPLLPAVYQGPTTFKDFCKRRRVTVGFGDPILIDRKQKLNEAGLALINEQMEAAWQKLDRQIDPSFVYQPDPKKLDQEKAANKLK</sequence>
<keyword evidence="2 4" id="KW-0012">Acyltransferase</keyword>
<dbReference type="STRING" id="1423735.FC15_GL000912"/>
<evidence type="ECO:0000256" key="2">
    <source>
        <dbReference type="ARBA" id="ARBA00023315"/>
    </source>
</evidence>
<dbReference type="PANTHER" id="PTHR10434:SF40">
    <property type="entry name" value="1-ACYL-SN-GLYCEROL-3-PHOSPHATE ACYLTRANSFERASE"/>
    <property type="match status" value="1"/>
</dbReference>
<dbReference type="GO" id="GO:0003841">
    <property type="term" value="F:1-acylglycerol-3-phosphate O-acyltransferase activity"/>
    <property type="evidence" value="ECO:0007669"/>
    <property type="project" value="TreeGrafter"/>
</dbReference>
<dbReference type="Proteomes" id="UP000051315">
    <property type="component" value="Unassembled WGS sequence"/>
</dbReference>
<proteinExistence type="predicted"/>
<dbReference type="AlphaFoldDB" id="A0A0R1WFS8"/>
<keyword evidence="5" id="KW-1185">Reference proteome</keyword>
<reference evidence="4 5" key="1">
    <citation type="journal article" date="2015" name="Genome Announc.">
        <title>Expanding the biotechnology potential of lactobacilli through comparative genomics of 213 strains and associated genera.</title>
        <authorList>
            <person name="Sun Z."/>
            <person name="Harris H.M."/>
            <person name="McCann A."/>
            <person name="Guo C."/>
            <person name="Argimon S."/>
            <person name="Zhang W."/>
            <person name="Yang X."/>
            <person name="Jeffery I.B."/>
            <person name="Cooney J.C."/>
            <person name="Kagawa T.F."/>
            <person name="Liu W."/>
            <person name="Song Y."/>
            <person name="Salvetti E."/>
            <person name="Wrobel A."/>
            <person name="Rasinkangas P."/>
            <person name="Parkhill J."/>
            <person name="Rea M.C."/>
            <person name="O'Sullivan O."/>
            <person name="Ritari J."/>
            <person name="Douillard F.P."/>
            <person name="Paul Ross R."/>
            <person name="Yang R."/>
            <person name="Briner A.E."/>
            <person name="Felis G.E."/>
            <person name="de Vos W.M."/>
            <person name="Barrangou R."/>
            <person name="Klaenhammer T.R."/>
            <person name="Caufield P.W."/>
            <person name="Cui Y."/>
            <person name="Zhang H."/>
            <person name="O'Toole P.W."/>
        </authorList>
    </citation>
    <scope>NUCLEOTIDE SEQUENCE [LARGE SCALE GENOMIC DNA]</scope>
    <source>
        <strain evidence="4 5">DSM 17758</strain>
    </source>
</reference>
<dbReference type="SMART" id="SM00563">
    <property type="entry name" value="PlsC"/>
    <property type="match status" value="1"/>
</dbReference>
<dbReference type="SUPFAM" id="SSF69593">
    <property type="entry name" value="Glycerol-3-phosphate (1)-acyltransferase"/>
    <property type="match status" value="1"/>
</dbReference>
<dbReference type="CDD" id="cd07989">
    <property type="entry name" value="LPLAT_AGPAT-like"/>
    <property type="match status" value="1"/>
</dbReference>
<dbReference type="GO" id="GO:0006654">
    <property type="term" value="P:phosphatidic acid biosynthetic process"/>
    <property type="evidence" value="ECO:0007669"/>
    <property type="project" value="TreeGrafter"/>
</dbReference>
<keyword evidence="1 4" id="KW-0808">Transferase</keyword>
<feature type="domain" description="Phospholipid/glycerol acyltransferase" evidence="3">
    <location>
        <begin position="40"/>
        <end position="150"/>
    </location>
</feature>
<comment type="caution">
    <text evidence="4">The sequence shown here is derived from an EMBL/GenBank/DDBJ whole genome shotgun (WGS) entry which is preliminary data.</text>
</comment>
<evidence type="ECO:0000313" key="4">
    <source>
        <dbReference type="EMBL" id="KRM13747.1"/>
    </source>
</evidence>
<dbReference type="PANTHER" id="PTHR10434">
    <property type="entry name" value="1-ACYL-SN-GLYCEROL-3-PHOSPHATE ACYLTRANSFERASE"/>
    <property type="match status" value="1"/>
</dbReference>
<name>A0A0R1WFS8_9LACO</name>